<protein>
    <submittedName>
        <fullName evidence="2">Uncharacterized protein</fullName>
    </submittedName>
</protein>
<proteinExistence type="predicted"/>
<gene>
    <name evidence="2" type="ORF">RJT34_24869</name>
</gene>
<feature type="region of interest" description="Disordered" evidence="1">
    <location>
        <begin position="1"/>
        <end position="41"/>
    </location>
</feature>
<evidence type="ECO:0000313" key="2">
    <source>
        <dbReference type="EMBL" id="KAK7279811.1"/>
    </source>
</evidence>
<accession>A0AAN9FRI8</accession>
<keyword evidence="3" id="KW-1185">Reference proteome</keyword>
<sequence>MSEPSGTTDGWVHQSHPVSHRRRETRDEKEGSSTTGDKRPKCNFMQKIRSADSELDFHPKIKHTVLARR</sequence>
<name>A0AAN9FRI8_CLITE</name>
<dbReference type="EMBL" id="JAYKXN010000006">
    <property type="protein sequence ID" value="KAK7279811.1"/>
    <property type="molecule type" value="Genomic_DNA"/>
</dbReference>
<reference evidence="2 3" key="1">
    <citation type="submission" date="2024-01" db="EMBL/GenBank/DDBJ databases">
        <title>The genomes of 5 underutilized Papilionoideae crops provide insights into root nodulation and disease resistance.</title>
        <authorList>
            <person name="Yuan L."/>
        </authorList>
    </citation>
    <scope>NUCLEOTIDE SEQUENCE [LARGE SCALE GENOMIC DNA]</scope>
    <source>
        <strain evidence="2">LY-2023</strain>
        <tissue evidence="2">Leaf</tissue>
    </source>
</reference>
<comment type="caution">
    <text evidence="2">The sequence shown here is derived from an EMBL/GenBank/DDBJ whole genome shotgun (WGS) entry which is preliminary data.</text>
</comment>
<dbReference type="AlphaFoldDB" id="A0AAN9FRI8"/>
<organism evidence="2 3">
    <name type="scientific">Clitoria ternatea</name>
    <name type="common">Butterfly pea</name>
    <dbReference type="NCBI Taxonomy" id="43366"/>
    <lineage>
        <taxon>Eukaryota</taxon>
        <taxon>Viridiplantae</taxon>
        <taxon>Streptophyta</taxon>
        <taxon>Embryophyta</taxon>
        <taxon>Tracheophyta</taxon>
        <taxon>Spermatophyta</taxon>
        <taxon>Magnoliopsida</taxon>
        <taxon>eudicotyledons</taxon>
        <taxon>Gunneridae</taxon>
        <taxon>Pentapetalae</taxon>
        <taxon>rosids</taxon>
        <taxon>fabids</taxon>
        <taxon>Fabales</taxon>
        <taxon>Fabaceae</taxon>
        <taxon>Papilionoideae</taxon>
        <taxon>50 kb inversion clade</taxon>
        <taxon>NPAAA clade</taxon>
        <taxon>indigoferoid/millettioid clade</taxon>
        <taxon>Phaseoleae</taxon>
        <taxon>Clitoria</taxon>
    </lineage>
</organism>
<feature type="compositionally biased region" description="Basic and acidic residues" evidence="1">
    <location>
        <begin position="24"/>
        <end position="40"/>
    </location>
</feature>
<dbReference type="Proteomes" id="UP001359559">
    <property type="component" value="Unassembled WGS sequence"/>
</dbReference>
<evidence type="ECO:0000256" key="1">
    <source>
        <dbReference type="SAM" id="MobiDB-lite"/>
    </source>
</evidence>
<evidence type="ECO:0000313" key="3">
    <source>
        <dbReference type="Proteomes" id="UP001359559"/>
    </source>
</evidence>